<dbReference type="SUPFAM" id="SSF51735">
    <property type="entry name" value="NAD(P)-binding Rossmann-fold domains"/>
    <property type="match status" value="1"/>
</dbReference>
<comment type="caution">
    <text evidence="3">The sequence shown here is derived from an EMBL/GenBank/DDBJ whole genome shotgun (WGS) entry which is preliminary data.</text>
</comment>
<dbReference type="InterPro" id="IPR008927">
    <property type="entry name" value="6-PGluconate_DH-like_C_sf"/>
</dbReference>
<dbReference type="Proteomes" id="UP000239494">
    <property type="component" value="Unassembled WGS sequence"/>
</dbReference>
<dbReference type="Gene3D" id="1.10.1040.10">
    <property type="entry name" value="N-(1-d-carboxylethyl)-l-norvaline Dehydrogenase, domain 2"/>
    <property type="match status" value="1"/>
</dbReference>
<evidence type="ECO:0000313" key="3">
    <source>
        <dbReference type="EMBL" id="PRY45030.1"/>
    </source>
</evidence>
<evidence type="ECO:0000259" key="2">
    <source>
        <dbReference type="Pfam" id="PF09130"/>
    </source>
</evidence>
<feature type="domain" description="6-phosphogluconate dehydrogenase NADP-binding" evidence="1">
    <location>
        <begin position="8"/>
        <end position="116"/>
    </location>
</feature>
<dbReference type="Pfam" id="PF09130">
    <property type="entry name" value="DUF1932"/>
    <property type="match status" value="1"/>
</dbReference>
<dbReference type="GO" id="GO:0050661">
    <property type="term" value="F:NADP binding"/>
    <property type="evidence" value="ECO:0007669"/>
    <property type="project" value="InterPro"/>
</dbReference>
<dbReference type="EMBL" id="PVTF01000002">
    <property type="protein sequence ID" value="PRY45030.1"/>
    <property type="molecule type" value="Genomic_DNA"/>
</dbReference>
<dbReference type="InterPro" id="IPR013328">
    <property type="entry name" value="6PGD_dom2"/>
</dbReference>
<evidence type="ECO:0000259" key="1">
    <source>
        <dbReference type="Pfam" id="PF03446"/>
    </source>
</evidence>
<dbReference type="RefSeq" id="WP_106186582.1">
    <property type="nucleotide sequence ID" value="NZ_PVTF01000002.1"/>
</dbReference>
<sequence>MTTSKPVTVAVLGLGEAGGAIARDLVAAGAAVRAYDPAVSAPDGTTAAVDEADAVTGADLVLSVNSAQASVDALRAGVAAVGAGLWADLNTASPGTKVRLAEIAGERGVAFADVAIMAPVPGRGLRTPMSASGPGAVEVARILTALGASVEVLDGPAGLAAQRKLLRSVFFKGLAAAVVEALAAGRAAGCENWLRDNIVDELTRADASTVDRLVTGTHQHAVRRAHEMAAATEMLTDLGIDPTISTATHTLLTRLSVTPPGTPSTP</sequence>
<dbReference type="OrthoDB" id="943692at2"/>
<dbReference type="InterPro" id="IPR036291">
    <property type="entry name" value="NAD(P)-bd_dom_sf"/>
</dbReference>
<name>A0A2T0TH91_9PSEU</name>
<proteinExistence type="predicted"/>
<protein>
    <submittedName>
        <fullName evidence="3">6-phosphogluconate dehydrogenase-like protein</fullName>
    </submittedName>
</protein>
<keyword evidence="4" id="KW-1185">Reference proteome</keyword>
<accession>A0A2T0TH91</accession>
<dbReference type="Gene3D" id="3.40.50.720">
    <property type="entry name" value="NAD(P)-binding Rossmann-like Domain"/>
    <property type="match status" value="1"/>
</dbReference>
<organism evidence="3 4">
    <name type="scientific">Umezawaea tangerina</name>
    <dbReference type="NCBI Taxonomy" id="84725"/>
    <lineage>
        <taxon>Bacteria</taxon>
        <taxon>Bacillati</taxon>
        <taxon>Actinomycetota</taxon>
        <taxon>Actinomycetes</taxon>
        <taxon>Pseudonocardiales</taxon>
        <taxon>Pseudonocardiaceae</taxon>
        <taxon>Umezawaea</taxon>
    </lineage>
</organism>
<dbReference type="Pfam" id="PF03446">
    <property type="entry name" value="NAD_binding_2"/>
    <property type="match status" value="1"/>
</dbReference>
<evidence type="ECO:0000313" key="4">
    <source>
        <dbReference type="Proteomes" id="UP000239494"/>
    </source>
</evidence>
<reference evidence="3 4" key="1">
    <citation type="submission" date="2018-03" db="EMBL/GenBank/DDBJ databases">
        <title>Genomic Encyclopedia of Archaeal and Bacterial Type Strains, Phase II (KMG-II): from individual species to whole genera.</title>
        <authorList>
            <person name="Goeker M."/>
        </authorList>
    </citation>
    <scope>NUCLEOTIDE SEQUENCE [LARGE SCALE GENOMIC DNA]</scope>
    <source>
        <strain evidence="3 4">DSM 44720</strain>
    </source>
</reference>
<dbReference type="InterPro" id="IPR006115">
    <property type="entry name" value="6PGDH_NADP-bd"/>
</dbReference>
<dbReference type="AlphaFoldDB" id="A0A2T0TH91"/>
<dbReference type="SUPFAM" id="SSF48179">
    <property type="entry name" value="6-phosphogluconate dehydrogenase C-terminal domain-like"/>
    <property type="match status" value="1"/>
</dbReference>
<dbReference type="InterPro" id="IPR015814">
    <property type="entry name" value="Pgluconate_DH_NAD-bd_C"/>
</dbReference>
<feature type="domain" description="Phosphogluconate dehydrogenase NAD-binding putative C-terminal" evidence="2">
    <location>
        <begin position="187"/>
        <end position="254"/>
    </location>
</feature>
<gene>
    <name evidence="3" type="ORF">CLV43_102595</name>
</gene>